<dbReference type="PANTHER" id="PTHR30146:SF109">
    <property type="entry name" value="HTH-TYPE TRANSCRIPTIONAL REGULATOR GALS"/>
    <property type="match status" value="1"/>
</dbReference>
<proteinExistence type="predicted"/>
<dbReference type="PANTHER" id="PTHR30146">
    <property type="entry name" value="LACI-RELATED TRANSCRIPTIONAL REPRESSOR"/>
    <property type="match status" value="1"/>
</dbReference>
<evidence type="ECO:0000256" key="1">
    <source>
        <dbReference type="ARBA" id="ARBA00023015"/>
    </source>
</evidence>
<sequence length="265" mass="28577">MAKMKDVAELAGVDKGTVSRVIKGDPRISDLTAQRVWEAVHKLGYRPDRLASGLAAGRWDLCGLVIQDQFGWWVGPFLDGFARGLSAKGNSVLVLGGGWGRGPCDELVGRKVDGVLWMGDVPSSSVGLSDLPFPVLRWGDVEGDCGASIGFHQDLLVEALHEAVGPFRYVGGRWSPFSFLEGRQDPDGRALVWDGTVRWDPVPPGVSVVLGPFPGMPCPRVWTVPLNPREVGLVCGRALGRLIKAPRARMSIRLEVRPSAPEPLG</sequence>
<dbReference type="HOGENOM" id="CLU_1015401_0_0_0"/>
<dbReference type="EMBL" id="CM001377">
    <property type="protein sequence ID" value="EHM10415.1"/>
    <property type="molecule type" value="Genomic_DNA"/>
</dbReference>
<dbReference type="STRING" id="926567.TheveDRAFT_1295"/>
<dbReference type="InterPro" id="IPR000843">
    <property type="entry name" value="HTH_LacI"/>
</dbReference>
<dbReference type="GO" id="GO:0000976">
    <property type="term" value="F:transcription cis-regulatory region binding"/>
    <property type="evidence" value="ECO:0007669"/>
    <property type="project" value="TreeGrafter"/>
</dbReference>
<dbReference type="Proteomes" id="UP000005730">
    <property type="component" value="Chromosome"/>
</dbReference>
<keyword evidence="3" id="KW-0804">Transcription</keyword>
<dbReference type="SUPFAM" id="SSF47413">
    <property type="entry name" value="lambda repressor-like DNA-binding domains"/>
    <property type="match status" value="1"/>
</dbReference>
<keyword evidence="2" id="KW-0238">DNA-binding</keyword>
<protein>
    <submittedName>
        <fullName evidence="5">Transcriptional regulator</fullName>
    </submittedName>
</protein>
<evidence type="ECO:0000313" key="6">
    <source>
        <dbReference type="Proteomes" id="UP000005730"/>
    </source>
</evidence>
<dbReference type="Gene3D" id="1.10.260.40">
    <property type="entry name" value="lambda repressor-like DNA-binding domains"/>
    <property type="match status" value="1"/>
</dbReference>
<dbReference type="AlphaFoldDB" id="H0UNK0"/>
<dbReference type="eggNOG" id="COG1609">
    <property type="taxonomic scope" value="Bacteria"/>
</dbReference>
<evidence type="ECO:0000256" key="3">
    <source>
        <dbReference type="ARBA" id="ARBA00023163"/>
    </source>
</evidence>
<dbReference type="OrthoDB" id="4810at2"/>
<gene>
    <name evidence="5" type="ORF">TheveDRAFT_1295</name>
</gene>
<name>H0UNK0_9BACT</name>
<dbReference type="CDD" id="cd01392">
    <property type="entry name" value="HTH_LacI"/>
    <property type="match status" value="1"/>
</dbReference>
<organism evidence="5 6">
    <name type="scientific">Thermanaerovibrio velox DSM 12556</name>
    <dbReference type="NCBI Taxonomy" id="926567"/>
    <lineage>
        <taxon>Bacteria</taxon>
        <taxon>Thermotogati</taxon>
        <taxon>Synergistota</taxon>
        <taxon>Synergistia</taxon>
        <taxon>Synergistales</taxon>
        <taxon>Synergistaceae</taxon>
        <taxon>Thermanaerovibrio</taxon>
    </lineage>
</organism>
<evidence type="ECO:0000259" key="4">
    <source>
        <dbReference type="PROSITE" id="PS50932"/>
    </source>
</evidence>
<dbReference type="SMART" id="SM00354">
    <property type="entry name" value="HTH_LACI"/>
    <property type="match status" value="1"/>
</dbReference>
<dbReference type="Pfam" id="PF00356">
    <property type="entry name" value="LacI"/>
    <property type="match status" value="1"/>
</dbReference>
<dbReference type="InterPro" id="IPR010982">
    <property type="entry name" value="Lambda_DNA-bd_dom_sf"/>
</dbReference>
<reference evidence="5 6" key="1">
    <citation type="submission" date="2011-10" db="EMBL/GenBank/DDBJ databases">
        <title>The Noncontiguous Finished genome of Thermanaerovibrio velox DSM 12556.</title>
        <authorList>
            <consortium name="US DOE Joint Genome Institute (JGI-PGF)"/>
            <person name="Lucas S."/>
            <person name="Copeland A."/>
            <person name="Lapidus A."/>
            <person name="Glavina del Rio T."/>
            <person name="Dalin E."/>
            <person name="Tice H."/>
            <person name="Bruce D."/>
            <person name="Goodwin L."/>
            <person name="Pitluck S."/>
            <person name="Peters L."/>
            <person name="Mikhailova N."/>
            <person name="Teshima H."/>
            <person name="Kyrpides N."/>
            <person name="Mavromatis K."/>
            <person name="Ivanova N."/>
            <person name="Markowitz V."/>
            <person name="Cheng J.-F."/>
            <person name="Hugenholtz P."/>
            <person name="Woyke T."/>
            <person name="Wu D."/>
            <person name="Spring S."/>
            <person name="Brambilla E.-M."/>
            <person name="Klenk H.-P."/>
            <person name="Eisen J.A."/>
        </authorList>
    </citation>
    <scope>NUCLEOTIDE SEQUENCE [LARGE SCALE GENOMIC DNA]</scope>
    <source>
        <strain evidence="5 6">DSM 12556</strain>
    </source>
</reference>
<evidence type="ECO:0000313" key="5">
    <source>
        <dbReference type="EMBL" id="EHM10415.1"/>
    </source>
</evidence>
<dbReference type="GO" id="GO:0003700">
    <property type="term" value="F:DNA-binding transcription factor activity"/>
    <property type="evidence" value="ECO:0007669"/>
    <property type="project" value="TreeGrafter"/>
</dbReference>
<keyword evidence="6" id="KW-1185">Reference proteome</keyword>
<keyword evidence="1" id="KW-0805">Transcription regulation</keyword>
<evidence type="ECO:0000256" key="2">
    <source>
        <dbReference type="ARBA" id="ARBA00023125"/>
    </source>
</evidence>
<dbReference type="PROSITE" id="PS50932">
    <property type="entry name" value="HTH_LACI_2"/>
    <property type="match status" value="1"/>
</dbReference>
<accession>H0UNK0</accession>
<feature type="domain" description="HTH lacI-type" evidence="4">
    <location>
        <begin position="2"/>
        <end position="56"/>
    </location>
</feature>